<protein>
    <submittedName>
        <fullName evidence="3">Cell division protein ZapB</fullName>
    </submittedName>
</protein>
<name>A0ABU9CL72_9BURK</name>
<sequence length="89" mass="9858">MSRLEDLADRIERLVLRHEELKRTNALLQQQLDGVTGERDSLRSRLAAARARIDALLDRLPAEPAAAVPVAPAPRNTALDEALPAQDRE</sequence>
<evidence type="ECO:0000313" key="3">
    <source>
        <dbReference type="EMBL" id="MEK8052572.1"/>
    </source>
</evidence>
<keyword evidence="3" id="KW-0132">Cell division</keyword>
<organism evidence="3 4">
    <name type="scientific">Pseudaquabacterium inlustre</name>
    <dbReference type="NCBI Taxonomy" id="2984192"/>
    <lineage>
        <taxon>Bacteria</taxon>
        <taxon>Pseudomonadati</taxon>
        <taxon>Pseudomonadota</taxon>
        <taxon>Betaproteobacteria</taxon>
        <taxon>Burkholderiales</taxon>
        <taxon>Sphaerotilaceae</taxon>
        <taxon>Pseudaquabacterium</taxon>
    </lineage>
</organism>
<reference evidence="3 4" key="1">
    <citation type="submission" date="2024-04" db="EMBL/GenBank/DDBJ databases">
        <title>Novel species of the genus Ideonella isolated from streams.</title>
        <authorList>
            <person name="Lu H."/>
        </authorList>
    </citation>
    <scope>NUCLEOTIDE SEQUENCE [LARGE SCALE GENOMIC DNA]</scope>
    <source>
        <strain evidence="3 4">DXS22W</strain>
    </source>
</reference>
<dbReference type="Proteomes" id="UP001365405">
    <property type="component" value="Unassembled WGS sequence"/>
</dbReference>
<evidence type="ECO:0000256" key="2">
    <source>
        <dbReference type="SAM" id="MobiDB-lite"/>
    </source>
</evidence>
<dbReference type="RefSeq" id="WP_341412275.1">
    <property type="nucleotide sequence ID" value="NZ_JBBUTH010000009.1"/>
</dbReference>
<keyword evidence="4" id="KW-1185">Reference proteome</keyword>
<dbReference type="EMBL" id="JBBUTH010000009">
    <property type="protein sequence ID" value="MEK8052572.1"/>
    <property type="molecule type" value="Genomic_DNA"/>
</dbReference>
<comment type="caution">
    <text evidence="3">The sequence shown here is derived from an EMBL/GenBank/DDBJ whole genome shotgun (WGS) entry which is preliminary data.</text>
</comment>
<keyword evidence="1" id="KW-0175">Coiled coil</keyword>
<evidence type="ECO:0000313" key="4">
    <source>
        <dbReference type="Proteomes" id="UP001365405"/>
    </source>
</evidence>
<dbReference type="Gene3D" id="1.10.287.1490">
    <property type="match status" value="1"/>
</dbReference>
<evidence type="ECO:0000256" key="1">
    <source>
        <dbReference type="SAM" id="Coils"/>
    </source>
</evidence>
<keyword evidence="3" id="KW-0131">Cell cycle</keyword>
<dbReference type="GO" id="GO:0051301">
    <property type="term" value="P:cell division"/>
    <property type="evidence" value="ECO:0007669"/>
    <property type="project" value="UniProtKB-KW"/>
</dbReference>
<accession>A0ABU9CL72</accession>
<gene>
    <name evidence="3" type="primary">zapB</name>
    <name evidence="3" type="ORF">AACH10_20135</name>
</gene>
<feature type="region of interest" description="Disordered" evidence="2">
    <location>
        <begin position="68"/>
        <end position="89"/>
    </location>
</feature>
<proteinExistence type="predicted"/>
<feature type="coiled-coil region" evidence="1">
    <location>
        <begin position="1"/>
        <end position="59"/>
    </location>
</feature>